<dbReference type="RefSeq" id="WP_071923908.1">
    <property type="nucleotide sequence ID" value="NZ_CP018095.1"/>
</dbReference>
<dbReference type="Pfam" id="PF01471">
    <property type="entry name" value="PG_binding_1"/>
    <property type="match status" value="1"/>
</dbReference>
<reference evidence="2 3" key="1">
    <citation type="submission" date="2016-11" db="EMBL/GenBank/DDBJ databases">
        <title>Complete genome sequence of the aerobically denitrifying bacterium Chelatococcus daeguensis TAD1.</title>
        <authorList>
            <person name="Yang Y."/>
            <person name="Huang S."/>
            <person name="Lin E."/>
        </authorList>
    </citation>
    <scope>NUCLEOTIDE SEQUENCE [LARGE SCALE GENOMIC DNA]</scope>
    <source>
        <strain evidence="2 3">TAD1</strain>
    </source>
</reference>
<accession>A0AAC9NZM2</accession>
<organism evidence="2 3">
    <name type="scientific">Chelatococcus daeguensis</name>
    <dbReference type="NCBI Taxonomy" id="444444"/>
    <lineage>
        <taxon>Bacteria</taxon>
        <taxon>Pseudomonadati</taxon>
        <taxon>Pseudomonadota</taxon>
        <taxon>Alphaproteobacteria</taxon>
        <taxon>Hyphomicrobiales</taxon>
        <taxon>Chelatococcaceae</taxon>
        <taxon>Chelatococcus</taxon>
    </lineage>
</organism>
<dbReference type="InterPro" id="IPR002477">
    <property type="entry name" value="Peptidoglycan-bd-like"/>
</dbReference>
<evidence type="ECO:0000259" key="1">
    <source>
        <dbReference type="Pfam" id="PF01471"/>
    </source>
</evidence>
<dbReference type="InterPro" id="IPR036366">
    <property type="entry name" value="PGBDSf"/>
</dbReference>
<proteinExistence type="predicted"/>
<evidence type="ECO:0000313" key="2">
    <source>
        <dbReference type="EMBL" id="APF37761.1"/>
    </source>
</evidence>
<dbReference type="InterPro" id="IPR036365">
    <property type="entry name" value="PGBD-like_sf"/>
</dbReference>
<dbReference type="Gene3D" id="1.10.101.10">
    <property type="entry name" value="PGBD-like superfamily/PGBD"/>
    <property type="match status" value="1"/>
</dbReference>
<dbReference type="SUPFAM" id="SSF47090">
    <property type="entry name" value="PGBD-like"/>
    <property type="match status" value="1"/>
</dbReference>
<dbReference type="Proteomes" id="UP000182703">
    <property type="component" value="Chromosome"/>
</dbReference>
<name>A0AAC9NZM2_9HYPH</name>
<evidence type="ECO:0000313" key="3">
    <source>
        <dbReference type="Proteomes" id="UP000182703"/>
    </source>
</evidence>
<keyword evidence="3" id="KW-1185">Reference proteome</keyword>
<dbReference type="KEGG" id="cdq:BOQ54_10840"/>
<protein>
    <recommendedName>
        <fullName evidence="1">Peptidoglycan binding-like domain-containing protein</fullName>
    </recommendedName>
</protein>
<dbReference type="AlphaFoldDB" id="A0AAC9NZM2"/>
<gene>
    <name evidence="2" type="ORF">BOQ54_10840</name>
</gene>
<dbReference type="EMBL" id="CP018095">
    <property type="protein sequence ID" value="APF37761.1"/>
    <property type="molecule type" value="Genomic_DNA"/>
</dbReference>
<feature type="domain" description="Peptidoglycan binding-like" evidence="1">
    <location>
        <begin position="58"/>
        <end position="112"/>
    </location>
</feature>
<dbReference type="SUPFAM" id="SSF50494">
    <property type="entry name" value="Trypsin-like serine proteases"/>
    <property type="match status" value="1"/>
</dbReference>
<sequence length="466" mass="46881">MNRARTRRDRGQGGIGALMGFLIGAAVLPLGTPALAQQPAAGEALDAARAAFEALPEADRKAIQDALVWTGDYNGTLDGAFGKRSFDAIRAFETRSRLTADGILTPAERDALLAAAQRQRDAAGFAVIDDRRSGIRIGVPQKVLAERSDTPGGSLFRARRGGGALTTDLIPAAAGTGLKDLYADLSAAAPGRRITYKVLRDNWFVVTGEEGAERFFTRFAATAAGLRGFTMAYPASAAATFDRLTIAITNSFEPEPETVSAATATAGAGGAASPAPTVSGGNAFTAIVLDGGRALTSAAAGACKAPTVGGKPVKIEASGGAAFVEGAFATGSAPVAWRRPEGTEQAVFILGHAATGGERRLVATPGVLKVAGDGAARLAAPVQPGMAGAPVVDRSGALVAIVGPLPQTMTLVAGIALGTTVPATIAANLADSASLPEADGTGEATTLGAAAEVWRARIVAVDCPGG</sequence>
<dbReference type="InterPro" id="IPR009003">
    <property type="entry name" value="Peptidase_S1_PA"/>
</dbReference>